<dbReference type="OrthoDB" id="1523552at2"/>
<evidence type="ECO:0000256" key="2">
    <source>
        <dbReference type="SAM" id="Phobius"/>
    </source>
</evidence>
<keyword evidence="4" id="KW-1185">Reference proteome</keyword>
<feature type="compositionally biased region" description="Low complexity" evidence="1">
    <location>
        <begin position="130"/>
        <end position="139"/>
    </location>
</feature>
<feature type="transmembrane region" description="Helical" evidence="2">
    <location>
        <begin position="82"/>
        <end position="102"/>
    </location>
</feature>
<dbReference type="AlphaFoldDB" id="A0A1X7NUX0"/>
<dbReference type="EMBL" id="FXBL01000004">
    <property type="protein sequence ID" value="SMH41544.1"/>
    <property type="molecule type" value="Genomic_DNA"/>
</dbReference>
<organism evidence="3 4">
    <name type="scientific">Mesorhizobium australicum</name>
    <dbReference type="NCBI Taxonomy" id="536018"/>
    <lineage>
        <taxon>Bacteria</taxon>
        <taxon>Pseudomonadati</taxon>
        <taxon>Pseudomonadota</taxon>
        <taxon>Alphaproteobacteria</taxon>
        <taxon>Hyphomicrobiales</taxon>
        <taxon>Phyllobacteriaceae</taxon>
        <taxon>Mesorhizobium</taxon>
    </lineage>
</organism>
<dbReference type="RefSeq" id="WP_085464525.1">
    <property type="nucleotide sequence ID" value="NZ_FXBL01000004.1"/>
</dbReference>
<proteinExistence type="predicted"/>
<accession>A0A1X7NUX0</accession>
<keyword evidence="2" id="KW-0472">Membrane</keyword>
<evidence type="ECO:0000313" key="4">
    <source>
        <dbReference type="Proteomes" id="UP000193083"/>
    </source>
</evidence>
<evidence type="ECO:0008006" key="5">
    <source>
        <dbReference type="Google" id="ProtNLM"/>
    </source>
</evidence>
<name>A0A1X7NUX0_9HYPH</name>
<keyword evidence="2" id="KW-1133">Transmembrane helix</keyword>
<reference evidence="3 4" key="1">
    <citation type="submission" date="2017-04" db="EMBL/GenBank/DDBJ databases">
        <authorList>
            <person name="Afonso C.L."/>
            <person name="Miller P.J."/>
            <person name="Scott M.A."/>
            <person name="Spackman E."/>
            <person name="Goraichik I."/>
            <person name="Dimitrov K.M."/>
            <person name="Suarez D.L."/>
            <person name="Swayne D.E."/>
        </authorList>
    </citation>
    <scope>NUCLEOTIDE SEQUENCE [LARGE SCALE GENOMIC DNA]</scope>
    <source>
        <strain evidence="3 4">B5P</strain>
    </source>
</reference>
<keyword evidence="2" id="KW-0812">Transmembrane</keyword>
<feature type="region of interest" description="Disordered" evidence="1">
    <location>
        <begin position="122"/>
        <end position="141"/>
    </location>
</feature>
<gene>
    <name evidence="3" type="ORF">SAMN02982922_2595</name>
</gene>
<dbReference type="Proteomes" id="UP000193083">
    <property type="component" value="Unassembled WGS sequence"/>
</dbReference>
<evidence type="ECO:0000313" key="3">
    <source>
        <dbReference type="EMBL" id="SMH41544.1"/>
    </source>
</evidence>
<protein>
    <recommendedName>
        <fullName evidence="5">DUF1499 domain-containing protein</fullName>
    </recommendedName>
</protein>
<sequence length="260" mass="28226">MAAVVERRVSRAARWSRRLAFFAAVLFVMSGLGHRYGLVDTISFLWLLGIVGALGIAALCCAAWGFYRLWTRGDKGGRDSAAGALIALIVLAPFLVSAWQVVTLPSLTDISTDVVNPPQLPLAAAERGGPTNPVTTPTPRDTELQLENYPGVIGRRYEVAPDLVIQAIVKLARDRGWTVRGDPQLAEGQSEITIEIVAYTFLLGFPVDVAVRVVDEDAAVYVDMRSVSRWGRHDLGDNARRIEGFLTELDAAVKGEPVAE</sequence>
<feature type="transmembrane region" description="Helical" evidence="2">
    <location>
        <begin position="45"/>
        <end position="70"/>
    </location>
</feature>
<evidence type="ECO:0000256" key="1">
    <source>
        <dbReference type="SAM" id="MobiDB-lite"/>
    </source>
</evidence>
<dbReference type="InterPro" id="IPR010865">
    <property type="entry name" value="DUF1499"/>
</dbReference>
<dbReference type="Pfam" id="PF07386">
    <property type="entry name" value="DUF1499"/>
    <property type="match status" value="1"/>
</dbReference>